<dbReference type="EMBL" id="BMAO01033993">
    <property type="protein sequence ID" value="GFQ93252.1"/>
    <property type="molecule type" value="Genomic_DNA"/>
</dbReference>
<proteinExistence type="predicted"/>
<dbReference type="Proteomes" id="UP000887116">
    <property type="component" value="Unassembled WGS sequence"/>
</dbReference>
<name>A0A8X6G1B8_TRICU</name>
<organism evidence="1 2">
    <name type="scientific">Trichonephila clavata</name>
    <name type="common">Joro spider</name>
    <name type="synonym">Nephila clavata</name>
    <dbReference type="NCBI Taxonomy" id="2740835"/>
    <lineage>
        <taxon>Eukaryota</taxon>
        <taxon>Metazoa</taxon>
        <taxon>Ecdysozoa</taxon>
        <taxon>Arthropoda</taxon>
        <taxon>Chelicerata</taxon>
        <taxon>Arachnida</taxon>
        <taxon>Araneae</taxon>
        <taxon>Araneomorphae</taxon>
        <taxon>Entelegynae</taxon>
        <taxon>Araneoidea</taxon>
        <taxon>Nephilidae</taxon>
        <taxon>Trichonephila</taxon>
    </lineage>
</organism>
<dbReference type="OrthoDB" id="6436020at2759"/>
<gene>
    <name evidence="1" type="ORF">TNCT_180141</name>
</gene>
<reference evidence="1" key="1">
    <citation type="submission" date="2020-07" db="EMBL/GenBank/DDBJ databases">
        <title>Multicomponent nature underlies the extraordinary mechanical properties of spider dragline silk.</title>
        <authorList>
            <person name="Kono N."/>
            <person name="Nakamura H."/>
            <person name="Mori M."/>
            <person name="Yoshida Y."/>
            <person name="Ohtoshi R."/>
            <person name="Malay A.D."/>
            <person name="Moran D.A.P."/>
            <person name="Tomita M."/>
            <person name="Numata K."/>
            <person name="Arakawa K."/>
        </authorList>
    </citation>
    <scope>NUCLEOTIDE SEQUENCE</scope>
</reference>
<evidence type="ECO:0000313" key="1">
    <source>
        <dbReference type="EMBL" id="GFQ93252.1"/>
    </source>
</evidence>
<keyword evidence="2" id="KW-1185">Reference proteome</keyword>
<evidence type="ECO:0000313" key="2">
    <source>
        <dbReference type="Proteomes" id="UP000887116"/>
    </source>
</evidence>
<accession>A0A8X6G1B8</accession>
<dbReference type="AlphaFoldDB" id="A0A8X6G1B8"/>
<comment type="caution">
    <text evidence="1">The sequence shown here is derived from an EMBL/GenBank/DDBJ whole genome shotgun (WGS) entry which is preliminary data.</text>
</comment>
<protein>
    <submittedName>
        <fullName evidence="1">Uncharacterized protein</fullName>
    </submittedName>
</protein>
<sequence>MYVDNCVASVDSSEELKSFQRDFTELLASGKFDLRGWRHSDIEPNFDLRDNRLKSDPQKIQIMWNVKEDTFSISYK</sequence>